<gene>
    <name evidence="8" type="ORF">CWE15_01655</name>
</gene>
<proteinExistence type="predicted"/>
<dbReference type="OrthoDB" id="5611741at2"/>
<dbReference type="PANTHER" id="PTHR35007:SF1">
    <property type="entry name" value="PILUS ASSEMBLY PROTEIN"/>
    <property type="match status" value="1"/>
</dbReference>
<feature type="transmembrane region" description="Helical" evidence="6">
    <location>
        <begin position="6"/>
        <end position="24"/>
    </location>
</feature>
<reference evidence="8 9" key="1">
    <citation type="journal article" date="2011" name="Front. Microbiol.">
        <title>Genomic signatures of strain selection and enhancement in Bacillus atrophaeus var. globigii, a historical biowarfare simulant.</title>
        <authorList>
            <person name="Gibbons H.S."/>
            <person name="Broomall S.M."/>
            <person name="McNew L.A."/>
            <person name="Daligault H."/>
            <person name="Chapman C."/>
            <person name="Bruce D."/>
            <person name="Karavis M."/>
            <person name="Krepps M."/>
            <person name="McGregor P.A."/>
            <person name="Hong C."/>
            <person name="Park K.H."/>
            <person name="Akmal A."/>
            <person name="Feldman A."/>
            <person name="Lin J.S."/>
            <person name="Chang W.E."/>
            <person name="Higgs B.W."/>
            <person name="Demirev P."/>
            <person name="Lindquist J."/>
            <person name="Liem A."/>
            <person name="Fochler E."/>
            <person name="Read T.D."/>
            <person name="Tapia R."/>
            <person name="Johnson S."/>
            <person name="Bishop-Lilly K.A."/>
            <person name="Detter C."/>
            <person name="Han C."/>
            <person name="Sozhamannan S."/>
            <person name="Rosenzweig C.N."/>
            <person name="Skowronski E.W."/>
        </authorList>
    </citation>
    <scope>NUCLEOTIDE SEQUENCE [LARGE SCALE GENOMIC DNA]</scope>
    <source>
        <strain evidence="8 9">AIT1</strain>
    </source>
</reference>
<feature type="transmembrane region" description="Helical" evidence="6">
    <location>
        <begin position="253"/>
        <end position="274"/>
    </location>
</feature>
<dbReference type="EMBL" id="PIPQ01000001">
    <property type="protein sequence ID" value="RUO43916.1"/>
    <property type="molecule type" value="Genomic_DNA"/>
</dbReference>
<keyword evidence="5 6" id="KW-0472">Membrane</keyword>
<feature type="transmembrane region" description="Helical" evidence="6">
    <location>
        <begin position="77"/>
        <end position="95"/>
    </location>
</feature>
<sequence>MAWLIILSIWLLSSILMGGAWVLFKRLVAHVEHKYEVRLQKGLTELFMFLSARQLLVLWLCALLFMLLAMIVLQRSVFVSMCCLLATLALPPLGYRHLVRRRRQRFVAQLPDACMLIANALRTGSSISNALFFVRTHAAAPLSQEFSILARSLRLGASLSEALASLYQRLPSDELERVVTGLLLGQDSGGQQARLLEKIAASLRARAQLSRRVQSLSAQGRLQGNVMSALPFFLSAALWFLEPAAMRQLMHSLFGWVLLGSMLLLISIGHWLIYKTVRIEVPL</sequence>
<evidence type="ECO:0000256" key="6">
    <source>
        <dbReference type="SAM" id="Phobius"/>
    </source>
</evidence>
<dbReference type="Pfam" id="PF00482">
    <property type="entry name" value="T2SSF"/>
    <property type="match status" value="1"/>
</dbReference>
<evidence type="ECO:0000256" key="5">
    <source>
        <dbReference type="ARBA" id="ARBA00023136"/>
    </source>
</evidence>
<keyword evidence="3 6" id="KW-0812">Transmembrane</keyword>
<dbReference type="AlphaFoldDB" id="A0A432X9C6"/>
<dbReference type="InterPro" id="IPR018076">
    <property type="entry name" value="T2SS_GspF_dom"/>
</dbReference>
<dbReference type="GO" id="GO:0005886">
    <property type="term" value="C:plasma membrane"/>
    <property type="evidence" value="ECO:0007669"/>
    <property type="project" value="UniProtKB-SubCell"/>
</dbReference>
<evidence type="ECO:0000256" key="4">
    <source>
        <dbReference type="ARBA" id="ARBA00022989"/>
    </source>
</evidence>
<dbReference type="Proteomes" id="UP000286976">
    <property type="component" value="Unassembled WGS sequence"/>
</dbReference>
<feature type="transmembrane region" description="Helical" evidence="6">
    <location>
        <begin position="45"/>
        <end position="71"/>
    </location>
</feature>
<comment type="subcellular location">
    <subcellularLocation>
        <location evidence="1">Cell membrane</location>
        <topology evidence="1">Multi-pass membrane protein</topology>
    </subcellularLocation>
</comment>
<name>A0A432X9C6_9GAMM</name>
<dbReference type="InterPro" id="IPR042094">
    <property type="entry name" value="T2SS_GspF_sf"/>
</dbReference>
<feature type="domain" description="Type II secretion system protein GspF" evidence="7">
    <location>
        <begin position="114"/>
        <end position="238"/>
    </location>
</feature>
<dbReference type="RefSeq" id="WP_126756309.1">
    <property type="nucleotide sequence ID" value="NZ_PIPQ01000001.1"/>
</dbReference>
<evidence type="ECO:0000256" key="1">
    <source>
        <dbReference type="ARBA" id="ARBA00004651"/>
    </source>
</evidence>
<dbReference type="Gene3D" id="1.20.81.30">
    <property type="entry name" value="Type II secretion system (T2SS), domain F"/>
    <property type="match status" value="1"/>
</dbReference>
<protein>
    <recommendedName>
        <fullName evidence="7">Type II secretion system protein GspF domain-containing protein</fullName>
    </recommendedName>
</protein>
<evidence type="ECO:0000313" key="9">
    <source>
        <dbReference type="Proteomes" id="UP000286976"/>
    </source>
</evidence>
<comment type="caution">
    <text evidence="8">The sequence shown here is derived from an EMBL/GenBank/DDBJ whole genome shotgun (WGS) entry which is preliminary data.</text>
</comment>
<evidence type="ECO:0000313" key="8">
    <source>
        <dbReference type="EMBL" id="RUO43916.1"/>
    </source>
</evidence>
<organism evidence="8 9">
    <name type="scientific">Aliidiomarina taiwanensis</name>
    <dbReference type="NCBI Taxonomy" id="946228"/>
    <lineage>
        <taxon>Bacteria</taxon>
        <taxon>Pseudomonadati</taxon>
        <taxon>Pseudomonadota</taxon>
        <taxon>Gammaproteobacteria</taxon>
        <taxon>Alteromonadales</taxon>
        <taxon>Idiomarinaceae</taxon>
        <taxon>Aliidiomarina</taxon>
    </lineage>
</organism>
<evidence type="ECO:0000256" key="3">
    <source>
        <dbReference type="ARBA" id="ARBA00022692"/>
    </source>
</evidence>
<keyword evidence="2" id="KW-1003">Cell membrane</keyword>
<dbReference type="PANTHER" id="PTHR35007">
    <property type="entry name" value="INTEGRAL MEMBRANE PROTEIN-RELATED"/>
    <property type="match status" value="1"/>
</dbReference>
<keyword evidence="4 6" id="KW-1133">Transmembrane helix</keyword>
<evidence type="ECO:0000256" key="2">
    <source>
        <dbReference type="ARBA" id="ARBA00022475"/>
    </source>
</evidence>
<accession>A0A432X9C6</accession>
<evidence type="ECO:0000259" key="7">
    <source>
        <dbReference type="Pfam" id="PF00482"/>
    </source>
</evidence>
<keyword evidence="9" id="KW-1185">Reference proteome</keyword>